<dbReference type="Pfam" id="PF19045">
    <property type="entry name" value="Ligase_CoA_2"/>
    <property type="match status" value="1"/>
</dbReference>
<dbReference type="Pfam" id="PF13380">
    <property type="entry name" value="CoA_binding_2"/>
    <property type="match status" value="1"/>
</dbReference>
<dbReference type="PANTHER" id="PTHR42793:SF1">
    <property type="entry name" value="PEPTIDYL-LYSINE N-ACETYLTRANSFERASE PATZ"/>
    <property type="match status" value="1"/>
</dbReference>
<dbReference type="InterPro" id="IPR016102">
    <property type="entry name" value="Succinyl-CoA_synth-like"/>
</dbReference>
<name>A0A4Y3WRW0_9PSEU</name>
<keyword evidence="3" id="KW-1185">Reference proteome</keyword>
<dbReference type="Pfam" id="PF13549">
    <property type="entry name" value="ATP-grasp_5"/>
    <property type="match status" value="1"/>
</dbReference>
<reference evidence="2 3" key="1">
    <citation type="submission" date="2019-06" db="EMBL/GenBank/DDBJ databases">
        <title>Whole genome shotgun sequence of Pseudonocardia hydrocarbonoxydans NBRC 14498.</title>
        <authorList>
            <person name="Hosoyama A."/>
            <person name="Uohara A."/>
            <person name="Ohji S."/>
            <person name="Ichikawa N."/>
        </authorList>
    </citation>
    <scope>NUCLEOTIDE SEQUENCE [LARGE SCALE GENOMIC DNA]</scope>
    <source>
        <strain evidence="2 3">NBRC 14498</strain>
    </source>
</reference>
<dbReference type="GO" id="GO:0016747">
    <property type="term" value="F:acyltransferase activity, transferring groups other than amino-acyl groups"/>
    <property type="evidence" value="ECO:0007669"/>
    <property type="project" value="InterPro"/>
</dbReference>
<dbReference type="Pfam" id="PF00583">
    <property type="entry name" value="Acetyltransf_1"/>
    <property type="match status" value="1"/>
</dbReference>
<accession>A0A4Y3WRW0</accession>
<dbReference type="GO" id="GO:0005524">
    <property type="term" value="F:ATP binding"/>
    <property type="evidence" value="ECO:0007669"/>
    <property type="project" value="InterPro"/>
</dbReference>
<evidence type="ECO:0000313" key="2">
    <source>
        <dbReference type="EMBL" id="GEC20096.1"/>
    </source>
</evidence>
<organism evidence="2 3">
    <name type="scientific">Pseudonocardia hydrocarbonoxydans</name>
    <dbReference type="NCBI Taxonomy" id="76726"/>
    <lineage>
        <taxon>Bacteria</taxon>
        <taxon>Bacillati</taxon>
        <taxon>Actinomycetota</taxon>
        <taxon>Actinomycetes</taxon>
        <taxon>Pseudonocardiales</taxon>
        <taxon>Pseudonocardiaceae</taxon>
        <taxon>Pseudonocardia</taxon>
    </lineage>
</organism>
<gene>
    <name evidence="2" type="ORF">PHY01_23790</name>
</gene>
<dbReference type="InterPro" id="IPR043938">
    <property type="entry name" value="Ligase_CoA_dom"/>
</dbReference>
<dbReference type="AlphaFoldDB" id="A0A4Y3WRW0"/>
<proteinExistence type="predicted"/>
<dbReference type="SMART" id="SM00881">
    <property type="entry name" value="CoA_binding"/>
    <property type="match status" value="1"/>
</dbReference>
<evidence type="ECO:0000259" key="1">
    <source>
        <dbReference type="PROSITE" id="PS51186"/>
    </source>
</evidence>
<dbReference type="Gene3D" id="3.30.470.20">
    <property type="entry name" value="ATP-grasp fold, B domain"/>
    <property type="match status" value="1"/>
</dbReference>
<evidence type="ECO:0000313" key="3">
    <source>
        <dbReference type="Proteomes" id="UP000320338"/>
    </source>
</evidence>
<dbReference type="CDD" id="cd04301">
    <property type="entry name" value="NAT_SF"/>
    <property type="match status" value="1"/>
</dbReference>
<dbReference type="InterPro" id="IPR000182">
    <property type="entry name" value="GNAT_dom"/>
</dbReference>
<dbReference type="InterPro" id="IPR003781">
    <property type="entry name" value="CoA-bd"/>
</dbReference>
<dbReference type="GO" id="GO:0043758">
    <property type="term" value="F:acetate-CoA ligase (ADP-forming) activity"/>
    <property type="evidence" value="ECO:0007669"/>
    <property type="project" value="InterPro"/>
</dbReference>
<dbReference type="Gene3D" id="3.40.50.261">
    <property type="entry name" value="Succinyl-CoA synthetase domains"/>
    <property type="match status" value="2"/>
</dbReference>
<dbReference type="InterPro" id="IPR032875">
    <property type="entry name" value="Succ_CoA_lig_flav_dom"/>
</dbReference>
<dbReference type="OrthoDB" id="190266at2"/>
<dbReference type="SUPFAM" id="SSF52210">
    <property type="entry name" value="Succinyl-CoA synthetase domains"/>
    <property type="match status" value="2"/>
</dbReference>
<dbReference type="PROSITE" id="PS51186">
    <property type="entry name" value="GNAT"/>
    <property type="match status" value="1"/>
</dbReference>
<protein>
    <submittedName>
        <fullName evidence="2">Acyl-CoA synthetase</fullName>
    </submittedName>
</protein>
<dbReference type="SUPFAM" id="SSF51735">
    <property type="entry name" value="NAD(P)-binding Rossmann-fold domains"/>
    <property type="match status" value="1"/>
</dbReference>
<comment type="caution">
    <text evidence="2">The sequence shown here is derived from an EMBL/GenBank/DDBJ whole genome shotgun (WGS) entry which is preliminary data.</text>
</comment>
<dbReference type="Gene3D" id="3.30.1490.20">
    <property type="entry name" value="ATP-grasp fold, A domain"/>
    <property type="match status" value="1"/>
</dbReference>
<feature type="domain" description="N-acetyltransferase" evidence="1">
    <location>
        <begin position="16"/>
        <end position="164"/>
    </location>
</feature>
<dbReference type="PANTHER" id="PTHR42793">
    <property type="entry name" value="COA BINDING DOMAIN CONTAINING PROTEIN"/>
    <property type="match status" value="1"/>
</dbReference>
<dbReference type="Gene3D" id="3.40.50.720">
    <property type="entry name" value="NAD(P)-binding Rossmann-like Domain"/>
    <property type="match status" value="1"/>
</dbReference>
<dbReference type="RefSeq" id="WP_141278628.1">
    <property type="nucleotide sequence ID" value="NZ_BAAARZ010000008.1"/>
</dbReference>
<dbReference type="InterPro" id="IPR016181">
    <property type="entry name" value="Acyl_CoA_acyltransferase"/>
</dbReference>
<dbReference type="InterPro" id="IPR036291">
    <property type="entry name" value="NAD(P)-bd_dom_sf"/>
</dbReference>
<dbReference type="Gene3D" id="3.40.630.30">
    <property type="match status" value="1"/>
</dbReference>
<dbReference type="Proteomes" id="UP000320338">
    <property type="component" value="Unassembled WGS sequence"/>
</dbReference>
<dbReference type="SUPFAM" id="SSF56059">
    <property type="entry name" value="Glutathione synthetase ATP-binding domain-like"/>
    <property type="match status" value="1"/>
</dbReference>
<dbReference type="SUPFAM" id="SSF55729">
    <property type="entry name" value="Acyl-CoA N-acyltransferases (Nat)"/>
    <property type="match status" value="1"/>
</dbReference>
<dbReference type="InterPro" id="IPR013815">
    <property type="entry name" value="ATP_grasp_subdomain_1"/>
</dbReference>
<dbReference type="EMBL" id="BJNG01000017">
    <property type="protein sequence ID" value="GEC20096.1"/>
    <property type="molecule type" value="Genomic_DNA"/>
</dbReference>
<sequence>MTGPADRALLADGAGVVLRRLAAADGPAVDALHRDLPRDDRYLRFFTVSRFGAERVADVVVAPDSTAVGAFRGDRLVGVAHYRHEPAGVAPEVALAVAHAEQHRGVASLLLERLVSAARAEGVEWFVAEVLAVNADMLAVLRDSGLPMRTRLEGDVCRVELDLPPTSGSGPEAQRYLDAVVERAARADVASLRPLLAPRSVVVFGAGRRPDSVGRLVLRRIVGAGFTGPVHVVHPHAAAVGGVPCVPGVADLPRDIDLAVLCVPAAAVPEVAEQCGRHGVRGLLVITAGVTGDPALAGRLSAAVTRHGMRMVGPNCLGLADTDPAVRLQASFAAPLPAGSTGLAVQSGGVLIALAAALDRLGLGVSTAVSTGDSTDVNADDLLLWWAADGRTRAAALYVESMRRPRQFARLARRLARRIPVLTVRSGSSDAGRRAAASHSASTATPRVVRDALFAQAGVLAVDDLTDLTALLALLQAQPLPTGPRVAVVSNAGGAGVLAADACARHGLETAPLRETTRAALAALLPPTAAVADPVDTTATVPAATFARAVGTVLADPAVDAVVAISAATALGDPLDALDTVLDGRPGRPVVAVRLGQPEAVARSHRTGPWTPSFADPATAVRALAGALGRARWLERGHDPVPAPPGVCGARARAVVDAALAERREGGWLDPARTVELARAAGLPVVPTTVVHTAQDAVRCWEGAGGPVALKADVEGVVHKSRAGAVRLGLDSARRVRDAAAGLRAAFGDRLRGIVVQPMQEPGPELLVGITGDPLCGPLLTLGLGGTATDLVDDRTHCLVPATAADLDELLGGLRAARLLLGRDDAGALRRAVRDVVTRMGWLAEQLPGLVEAEINPLVWSAGAVRAVDLRARVVPTAPDDPYLRVLPT</sequence>
<dbReference type="Pfam" id="PF13607">
    <property type="entry name" value="Succ_CoA_lig"/>
    <property type="match status" value="1"/>
</dbReference>